<dbReference type="Pfam" id="PF00650">
    <property type="entry name" value="CRAL_TRIO"/>
    <property type="match status" value="1"/>
</dbReference>
<dbReference type="InterPro" id="IPR011074">
    <property type="entry name" value="CRAL/TRIO_N_dom"/>
</dbReference>
<dbReference type="InterPro" id="IPR001251">
    <property type="entry name" value="CRAL-TRIO_dom"/>
</dbReference>
<sequence>MTSNDPGHINNLSAEQKNLLREFWSQLYTALSTDSSQALKSPFPTLASTPSKPGSSLLSSPNARALADEMWFTTAYDHPDSLMLRFLRARKWDVKAAVAMALGCIKWRNEFDVAKLLSEGEEILDRAELESAKSYYGGKDKEGRPCCVVHVKYHDKNTVNEEKTKLLTVYMMETGRLMLNPPQEMATIVFDMTDFGMANMDYNFVKFFVNTLQNFYPESLGLCLIVNAPWAFNACWLVIKPWLDPVVAAKIQFVKPKDLPTYIPSTTLPKRLNGTAEDYTYVPPPADEGTKLAAVRNEQGKKEEAVRKAIEAYRKLTPFIR</sequence>
<name>A0AAD5X3K2_9FUNG</name>
<evidence type="ECO:0000313" key="2">
    <source>
        <dbReference type="EMBL" id="KAJ3049215.1"/>
    </source>
</evidence>
<gene>
    <name evidence="2" type="ORF">HK097_009763</name>
</gene>
<accession>A0AAD5X3K2</accession>
<dbReference type="PROSITE" id="PS50191">
    <property type="entry name" value="CRAL_TRIO"/>
    <property type="match status" value="1"/>
</dbReference>
<protein>
    <recommendedName>
        <fullName evidence="1">CRAL-TRIO domain-containing protein</fullName>
    </recommendedName>
</protein>
<dbReference type="SUPFAM" id="SSF52087">
    <property type="entry name" value="CRAL/TRIO domain"/>
    <property type="match status" value="1"/>
</dbReference>
<dbReference type="SUPFAM" id="SSF46938">
    <property type="entry name" value="CRAL/TRIO N-terminal domain"/>
    <property type="match status" value="1"/>
</dbReference>
<keyword evidence="3" id="KW-1185">Reference proteome</keyword>
<organism evidence="2 3">
    <name type="scientific">Rhizophlyctis rosea</name>
    <dbReference type="NCBI Taxonomy" id="64517"/>
    <lineage>
        <taxon>Eukaryota</taxon>
        <taxon>Fungi</taxon>
        <taxon>Fungi incertae sedis</taxon>
        <taxon>Chytridiomycota</taxon>
        <taxon>Chytridiomycota incertae sedis</taxon>
        <taxon>Chytridiomycetes</taxon>
        <taxon>Rhizophlyctidales</taxon>
        <taxon>Rhizophlyctidaceae</taxon>
        <taxon>Rhizophlyctis</taxon>
    </lineage>
</organism>
<dbReference type="AlphaFoldDB" id="A0AAD5X3K2"/>
<comment type="caution">
    <text evidence="2">The sequence shown here is derived from an EMBL/GenBank/DDBJ whole genome shotgun (WGS) entry which is preliminary data.</text>
</comment>
<dbReference type="Proteomes" id="UP001212841">
    <property type="component" value="Unassembled WGS sequence"/>
</dbReference>
<feature type="domain" description="CRAL-TRIO" evidence="1">
    <location>
        <begin position="135"/>
        <end position="280"/>
    </location>
</feature>
<dbReference type="Pfam" id="PF03765">
    <property type="entry name" value="CRAL_TRIO_N"/>
    <property type="match status" value="1"/>
</dbReference>
<dbReference type="PANTHER" id="PTHR46590:SF1">
    <property type="entry name" value="PHOSPHATIDYLINOSITOL TRANSFER PROTEIN CSR1"/>
    <property type="match status" value="1"/>
</dbReference>
<dbReference type="EMBL" id="JADGJD010000677">
    <property type="protein sequence ID" value="KAJ3049215.1"/>
    <property type="molecule type" value="Genomic_DNA"/>
</dbReference>
<dbReference type="CDD" id="cd00170">
    <property type="entry name" value="SEC14"/>
    <property type="match status" value="1"/>
</dbReference>
<dbReference type="InterPro" id="IPR036865">
    <property type="entry name" value="CRAL-TRIO_dom_sf"/>
</dbReference>
<dbReference type="InterPro" id="IPR036273">
    <property type="entry name" value="CRAL/TRIO_N_dom_sf"/>
</dbReference>
<evidence type="ECO:0000313" key="3">
    <source>
        <dbReference type="Proteomes" id="UP001212841"/>
    </source>
</evidence>
<reference evidence="2" key="1">
    <citation type="submission" date="2020-05" db="EMBL/GenBank/DDBJ databases">
        <title>Phylogenomic resolution of chytrid fungi.</title>
        <authorList>
            <person name="Stajich J.E."/>
            <person name="Amses K."/>
            <person name="Simmons R."/>
            <person name="Seto K."/>
            <person name="Myers J."/>
            <person name="Bonds A."/>
            <person name="Quandt C.A."/>
            <person name="Barry K."/>
            <person name="Liu P."/>
            <person name="Grigoriev I."/>
            <person name="Longcore J.E."/>
            <person name="James T.Y."/>
        </authorList>
    </citation>
    <scope>NUCLEOTIDE SEQUENCE</scope>
    <source>
        <strain evidence="2">JEL0318</strain>
    </source>
</reference>
<dbReference type="Gene3D" id="3.40.525.10">
    <property type="entry name" value="CRAL-TRIO lipid binding domain"/>
    <property type="match status" value="1"/>
</dbReference>
<dbReference type="InterPro" id="IPR052432">
    <property type="entry name" value="PITP/CRAL-TRIO"/>
</dbReference>
<dbReference type="PANTHER" id="PTHR46590">
    <property type="entry name" value="PHOSPHATIDYLINOSITOL TRANSFER PROTEIN CSR1-RELATED"/>
    <property type="match status" value="1"/>
</dbReference>
<dbReference type="SMART" id="SM01100">
    <property type="entry name" value="CRAL_TRIO_N"/>
    <property type="match status" value="1"/>
</dbReference>
<dbReference type="SMART" id="SM00516">
    <property type="entry name" value="SEC14"/>
    <property type="match status" value="1"/>
</dbReference>
<proteinExistence type="predicted"/>
<evidence type="ECO:0000259" key="1">
    <source>
        <dbReference type="PROSITE" id="PS50191"/>
    </source>
</evidence>